<evidence type="ECO:0000313" key="15">
    <source>
        <dbReference type="Proteomes" id="UP000192257"/>
    </source>
</evidence>
<evidence type="ECO:0000256" key="5">
    <source>
        <dbReference type="ARBA" id="ARBA00022598"/>
    </source>
</evidence>
<keyword evidence="15" id="KW-1185">Reference proteome</keyword>
<reference evidence="14 15" key="1">
    <citation type="submission" date="2017-03" db="EMBL/GenBank/DDBJ databases">
        <title>An alternative strategy for trypanosome survival in the mammalian bloodstream revealed through genome and transcriptome analysis of the ubiquitous bovine parasite Trypanosoma (Megatrypanum) theileri.</title>
        <authorList>
            <person name="Kelly S."/>
            <person name="Ivens A."/>
            <person name="Mott A."/>
            <person name="O'Neill E."/>
            <person name="Emms D."/>
            <person name="Macleod O."/>
            <person name="Voorheis P."/>
            <person name="Matthews J."/>
            <person name="Matthews K."/>
            <person name="Carrington M."/>
        </authorList>
    </citation>
    <scope>NUCLEOTIDE SEQUENCE [LARGE SCALE GENOMIC DNA]</scope>
    <source>
        <strain evidence="14">Edinburgh</strain>
    </source>
</reference>
<dbReference type="Pfam" id="PF00152">
    <property type="entry name" value="tRNA-synt_2"/>
    <property type="match status" value="1"/>
</dbReference>
<dbReference type="AlphaFoldDB" id="A0A1X0P268"/>
<dbReference type="EMBL" id="NBCO01000007">
    <property type="protein sequence ID" value="ORC91036.1"/>
    <property type="molecule type" value="Genomic_DNA"/>
</dbReference>
<dbReference type="InterPro" id="IPR006195">
    <property type="entry name" value="aa-tRNA-synth_II"/>
</dbReference>
<dbReference type="VEuPathDB" id="TriTrypDB:TM35_000074600"/>
<dbReference type="SUPFAM" id="SSF55681">
    <property type="entry name" value="Class II aaRS and biotin synthetases"/>
    <property type="match status" value="1"/>
</dbReference>
<evidence type="ECO:0000256" key="7">
    <source>
        <dbReference type="ARBA" id="ARBA00022840"/>
    </source>
</evidence>
<sequence length="564" mass="63284">MSDSPKPATPESQGEPNGAATTKNAEKKQAKQNEKEARKAARLAEEAARAAEKAALLAKYADVFGTAPLLQSTKYGSTKFSEISSLSRERIGEVVTLRARVDTTRKKGKLAFMVLRDGVHSVQAMAAVAEDVPKEMVDFIGQIPCESVVDVEGTVCGVEQPITATSQQDIELKISKIHIVSESQRVLPFTLEDASRPEDAEGIKINFDTRLACRWLDLRTPASNAIFKMQSRVGQYFRQFLIDNDFVEIHSPKIIAAASEGGANVFKLGYFNRDAYLAQSPQLYKQMALQGDLKRVFEVAPVFRAENSNTHRHLTEFVGLDVEMRINEHYYEVLDTAEELFSYMFAQLAKHTEELSAIAKQYPFEPLVWHITPERMKELGIGIIEDGVEPTDVFKGRVRNNNIRMLRLNYPHCIELLNTVLEEKLAPTDDINTTNEKLLGKLVKERYGVDFFISDRFPSSVRPFYTMPCPDDALFTNSYDMFIRGEEISSGAQRIHDSALLLKRAESLGVDLTPISDYVNSFRLGAWPHGGFGVGLERVVMLYLGLHNVRLVSLFPRDPQRVTP</sequence>
<dbReference type="InterPro" id="IPR012340">
    <property type="entry name" value="NA-bd_OB-fold"/>
</dbReference>
<evidence type="ECO:0000256" key="12">
    <source>
        <dbReference type="SAM" id="MobiDB-lite"/>
    </source>
</evidence>
<dbReference type="GO" id="GO:0006422">
    <property type="term" value="P:aspartyl-tRNA aminoacylation"/>
    <property type="evidence" value="ECO:0007669"/>
    <property type="project" value="InterPro"/>
</dbReference>
<evidence type="ECO:0000256" key="9">
    <source>
        <dbReference type="ARBA" id="ARBA00023146"/>
    </source>
</evidence>
<dbReference type="Gene3D" id="3.30.930.10">
    <property type="entry name" value="Bira Bifunctional Protein, Domain 2"/>
    <property type="match status" value="1"/>
</dbReference>
<evidence type="ECO:0000313" key="14">
    <source>
        <dbReference type="EMBL" id="ORC91036.1"/>
    </source>
</evidence>
<protein>
    <recommendedName>
        <fullName evidence="3">aspartate--tRNA ligase</fullName>
        <ecNumber evidence="3">6.1.1.12</ecNumber>
    </recommendedName>
    <alternativeName>
        <fullName evidence="10">Aspartyl-tRNA synthetase</fullName>
    </alternativeName>
</protein>
<evidence type="ECO:0000256" key="11">
    <source>
        <dbReference type="ARBA" id="ARBA00047904"/>
    </source>
</evidence>
<feature type="region of interest" description="Disordered" evidence="12">
    <location>
        <begin position="1"/>
        <end position="42"/>
    </location>
</feature>
<keyword evidence="7" id="KW-0067">ATP-binding</keyword>
<evidence type="ECO:0000259" key="13">
    <source>
        <dbReference type="PROSITE" id="PS50862"/>
    </source>
</evidence>
<feature type="compositionally biased region" description="Basic and acidic residues" evidence="12">
    <location>
        <begin position="24"/>
        <end position="42"/>
    </location>
</feature>
<dbReference type="InterPro" id="IPR045864">
    <property type="entry name" value="aa-tRNA-synth_II/BPL/LPL"/>
</dbReference>
<dbReference type="InterPro" id="IPR004523">
    <property type="entry name" value="Asp-tRNA_synthase_2"/>
</dbReference>
<evidence type="ECO:0000256" key="10">
    <source>
        <dbReference type="ARBA" id="ARBA00033155"/>
    </source>
</evidence>
<dbReference type="InterPro" id="IPR004365">
    <property type="entry name" value="NA-bd_OB_tRNA"/>
</dbReference>
<dbReference type="Proteomes" id="UP000192257">
    <property type="component" value="Unassembled WGS sequence"/>
</dbReference>
<dbReference type="PANTHER" id="PTHR43450:SF1">
    <property type="entry name" value="ASPARTATE--TRNA LIGASE, CYTOPLASMIC"/>
    <property type="match status" value="1"/>
</dbReference>
<dbReference type="Gene3D" id="2.40.50.140">
    <property type="entry name" value="Nucleic acid-binding proteins"/>
    <property type="match status" value="1"/>
</dbReference>
<evidence type="ECO:0000256" key="8">
    <source>
        <dbReference type="ARBA" id="ARBA00022917"/>
    </source>
</evidence>
<dbReference type="InterPro" id="IPR004364">
    <property type="entry name" value="Aa-tRNA-synt_II"/>
</dbReference>
<dbReference type="EC" id="6.1.1.12" evidence="3"/>
<dbReference type="GeneID" id="39983686"/>
<evidence type="ECO:0000256" key="1">
    <source>
        <dbReference type="ARBA" id="ARBA00004496"/>
    </source>
</evidence>
<keyword evidence="4" id="KW-0963">Cytoplasm</keyword>
<dbReference type="Pfam" id="PF01336">
    <property type="entry name" value="tRNA_anti-codon"/>
    <property type="match status" value="1"/>
</dbReference>
<dbReference type="HAMAP" id="MF_02075">
    <property type="entry name" value="Asp_tRNA_synth_type2"/>
    <property type="match status" value="1"/>
</dbReference>
<evidence type="ECO:0000256" key="4">
    <source>
        <dbReference type="ARBA" id="ARBA00022490"/>
    </source>
</evidence>
<dbReference type="STRING" id="67003.A0A1X0P268"/>
<dbReference type="CDD" id="cd00776">
    <property type="entry name" value="AsxRS_core"/>
    <property type="match status" value="1"/>
</dbReference>
<comment type="catalytic activity">
    <reaction evidence="11">
        <text>tRNA(Asp) + L-aspartate + ATP = L-aspartyl-tRNA(Asp) + AMP + diphosphate</text>
        <dbReference type="Rhea" id="RHEA:19649"/>
        <dbReference type="Rhea" id="RHEA-COMP:9660"/>
        <dbReference type="Rhea" id="RHEA-COMP:9678"/>
        <dbReference type="ChEBI" id="CHEBI:29991"/>
        <dbReference type="ChEBI" id="CHEBI:30616"/>
        <dbReference type="ChEBI" id="CHEBI:33019"/>
        <dbReference type="ChEBI" id="CHEBI:78442"/>
        <dbReference type="ChEBI" id="CHEBI:78516"/>
        <dbReference type="ChEBI" id="CHEBI:456215"/>
        <dbReference type="EC" id="6.1.1.12"/>
    </reaction>
</comment>
<dbReference type="GO" id="GO:0003723">
    <property type="term" value="F:RNA binding"/>
    <property type="evidence" value="ECO:0007669"/>
    <property type="project" value="TreeGrafter"/>
</dbReference>
<proteinExistence type="inferred from homology"/>
<dbReference type="SUPFAM" id="SSF50249">
    <property type="entry name" value="Nucleic acid-binding proteins"/>
    <property type="match status" value="1"/>
</dbReference>
<dbReference type="OrthoDB" id="372395at2759"/>
<evidence type="ECO:0000256" key="3">
    <source>
        <dbReference type="ARBA" id="ARBA00012841"/>
    </source>
</evidence>
<dbReference type="NCBIfam" id="TIGR00458">
    <property type="entry name" value="aspS_nondisc"/>
    <property type="match status" value="1"/>
</dbReference>
<dbReference type="CDD" id="cd04320">
    <property type="entry name" value="AspRS_cyto_N"/>
    <property type="match status" value="1"/>
</dbReference>
<dbReference type="RefSeq" id="XP_028885102.1">
    <property type="nucleotide sequence ID" value="XM_029023906.1"/>
</dbReference>
<name>A0A1X0P268_9TRYP</name>
<keyword evidence="8" id="KW-0648">Protein biosynthesis</keyword>
<dbReference type="GO" id="GO:0005829">
    <property type="term" value="C:cytosol"/>
    <property type="evidence" value="ECO:0007669"/>
    <property type="project" value="TreeGrafter"/>
</dbReference>
<evidence type="ECO:0000256" key="2">
    <source>
        <dbReference type="ARBA" id="ARBA00005312"/>
    </source>
</evidence>
<accession>A0A1X0P268</accession>
<feature type="domain" description="Aminoacyl-transfer RNA synthetases class-II family profile" evidence="13">
    <location>
        <begin position="227"/>
        <end position="564"/>
    </location>
</feature>
<organism evidence="14 15">
    <name type="scientific">Trypanosoma theileri</name>
    <dbReference type="NCBI Taxonomy" id="67003"/>
    <lineage>
        <taxon>Eukaryota</taxon>
        <taxon>Discoba</taxon>
        <taxon>Euglenozoa</taxon>
        <taxon>Kinetoplastea</taxon>
        <taxon>Metakinetoplastina</taxon>
        <taxon>Trypanosomatida</taxon>
        <taxon>Trypanosomatidae</taxon>
        <taxon>Trypanosoma</taxon>
    </lineage>
</organism>
<comment type="subcellular location">
    <subcellularLocation>
        <location evidence="1">Cytoplasm</location>
    </subcellularLocation>
</comment>
<dbReference type="PROSITE" id="PS50862">
    <property type="entry name" value="AA_TRNA_LIGASE_II"/>
    <property type="match status" value="1"/>
</dbReference>
<dbReference type="GO" id="GO:0017101">
    <property type="term" value="C:aminoacyl-tRNA synthetase multienzyme complex"/>
    <property type="evidence" value="ECO:0007669"/>
    <property type="project" value="TreeGrafter"/>
</dbReference>
<comment type="caution">
    <text evidence="14">The sequence shown here is derived from an EMBL/GenBank/DDBJ whole genome shotgun (WGS) entry which is preliminary data.</text>
</comment>
<dbReference type="GO" id="GO:0004815">
    <property type="term" value="F:aspartate-tRNA ligase activity"/>
    <property type="evidence" value="ECO:0007669"/>
    <property type="project" value="UniProtKB-EC"/>
</dbReference>
<dbReference type="PANTHER" id="PTHR43450">
    <property type="entry name" value="ASPARTYL-TRNA SYNTHETASE"/>
    <property type="match status" value="1"/>
</dbReference>
<gene>
    <name evidence="14" type="ORF">TM35_000074600</name>
</gene>
<comment type="similarity">
    <text evidence="2">Belongs to the class-II aminoacyl-tRNA synthetase family. Type 2 subfamily.</text>
</comment>
<evidence type="ECO:0000256" key="6">
    <source>
        <dbReference type="ARBA" id="ARBA00022741"/>
    </source>
</evidence>
<dbReference type="PRINTS" id="PR01042">
    <property type="entry name" value="TRNASYNTHASP"/>
</dbReference>
<dbReference type="GO" id="GO:0005524">
    <property type="term" value="F:ATP binding"/>
    <property type="evidence" value="ECO:0007669"/>
    <property type="project" value="UniProtKB-KW"/>
</dbReference>
<keyword evidence="5" id="KW-0436">Ligase</keyword>
<keyword evidence="9 14" id="KW-0030">Aminoacyl-tRNA synthetase</keyword>
<keyword evidence="6" id="KW-0547">Nucleotide-binding</keyword>
<dbReference type="InterPro" id="IPR002312">
    <property type="entry name" value="Asp/Asn-tRNA-synth_IIb"/>
</dbReference>